<evidence type="ECO:0000313" key="2">
    <source>
        <dbReference type="EMBL" id="KAG0497640.1"/>
    </source>
</evidence>
<feature type="region of interest" description="Disordered" evidence="1">
    <location>
        <begin position="160"/>
        <end position="183"/>
    </location>
</feature>
<dbReference type="AlphaFoldDB" id="A0A835RZR9"/>
<dbReference type="Proteomes" id="UP000636800">
    <property type="component" value="Chromosome 1"/>
</dbReference>
<feature type="compositionally biased region" description="Acidic residues" evidence="1">
    <location>
        <begin position="162"/>
        <end position="178"/>
    </location>
</feature>
<feature type="region of interest" description="Disordered" evidence="1">
    <location>
        <begin position="69"/>
        <end position="89"/>
    </location>
</feature>
<feature type="compositionally biased region" description="Basic and acidic residues" evidence="1">
    <location>
        <begin position="201"/>
        <end position="212"/>
    </location>
</feature>
<feature type="compositionally biased region" description="Polar residues" evidence="1">
    <location>
        <begin position="75"/>
        <end position="89"/>
    </location>
</feature>
<proteinExistence type="predicted"/>
<accession>A0A835RZR9</accession>
<evidence type="ECO:0000256" key="1">
    <source>
        <dbReference type="SAM" id="MobiDB-lite"/>
    </source>
</evidence>
<feature type="compositionally biased region" description="Acidic residues" evidence="1">
    <location>
        <begin position="213"/>
        <end position="224"/>
    </location>
</feature>
<dbReference type="EMBL" id="JADCNL010000001">
    <property type="protein sequence ID" value="KAG0497640.1"/>
    <property type="molecule type" value="Genomic_DNA"/>
</dbReference>
<comment type="caution">
    <text evidence="2">The sequence shown here is derived from an EMBL/GenBank/DDBJ whole genome shotgun (WGS) entry which is preliminary data.</text>
</comment>
<organism evidence="2 3">
    <name type="scientific">Vanilla planifolia</name>
    <name type="common">Vanilla</name>
    <dbReference type="NCBI Taxonomy" id="51239"/>
    <lineage>
        <taxon>Eukaryota</taxon>
        <taxon>Viridiplantae</taxon>
        <taxon>Streptophyta</taxon>
        <taxon>Embryophyta</taxon>
        <taxon>Tracheophyta</taxon>
        <taxon>Spermatophyta</taxon>
        <taxon>Magnoliopsida</taxon>
        <taxon>Liliopsida</taxon>
        <taxon>Asparagales</taxon>
        <taxon>Orchidaceae</taxon>
        <taxon>Vanilloideae</taxon>
        <taxon>Vanilleae</taxon>
        <taxon>Vanilla</taxon>
    </lineage>
</organism>
<dbReference type="PANTHER" id="PTHR33448">
    <property type="entry name" value="CHLOROPLAST PROTEIN HCF243-RELATED"/>
    <property type="match status" value="1"/>
</dbReference>
<feature type="region of interest" description="Disordered" evidence="1">
    <location>
        <begin position="201"/>
        <end position="234"/>
    </location>
</feature>
<gene>
    <name evidence="2" type="ORF">HPP92_002331</name>
</gene>
<sequence length="298" mass="32937">MRGKTGVAGSNSVGGVAPPDLLLCFPSRAQLALMPRAISSPSRSINITNRNLNRATSRGRISPLFRSKSIKHSGGTATRDSITEEPTSPTVTCAGQIKVRTGSKPAATSSRDGKGLLSVVEEIERLQKHGKKPLTQFFGALRGMRFDLRCFGSFHGAVNCSTDEEEEAEEEEEDDDEDIKGSSSKTLLSKWFMLLEDKQSRGLNSDGERREEEEKEEEEEEEEEKLSPPPNALLLMRCRSAPAKGEERAASEMTEEKEDSLLVMSYAPDFVKVSTEIAKETWVVGNLDPLTRSRSWKR</sequence>
<evidence type="ECO:0000313" key="3">
    <source>
        <dbReference type="Proteomes" id="UP000636800"/>
    </source>
</evidence>
<protein>
    <submittedName>
        <fullName evidence="2">Uncharacterized protein</fullName>
    </submittedName>
</protein>
<name>A0A835RZR9_VANPL</name>
<dbReference type="PANTHER" id="PTHR33448:SF3">
    <property type="entry name" value="OS09G0370000 PROTEIN"/>
    <property type="match status" value="1"/>
</dbReference>
<reference evidence="2 3" key="1">
    <citation type="journal article" date="2020" name="Nat. Food">
        <title>A phased Vanilla planifolia genome enables genetic improvement of flavour and production.</title>
        <authorList>
            <person name="Hasing T."/>
            <person name="Tang H."/>
            <person name="Brym M."/>
            <person name="Khazi F."/>
            <person name="Huang T."/>
            <person name="Chambers A.H."/>
        </authorList>
    </citation>
    <scope>NUCLEOTIDE SEQUENCE [LARGE SCALE GENOMIC DNA]</scope>
    <source>
        <tissue evidence="2">Leaf</tissue>
    </source>
</reference>
<keyword evidence="3" id="KW-1185">Reference proteome</keyword>